<feature type="domain" description="Beta galactosidase small chain/" evidence="9">
    <location>
        <begin position="729"/>
        <end position="1000"/>
    </location>
</feature>
<dbReference type="EC" id="3.2.1.23" evidence="3 8"/>
<dbReference type="PROSITE" id="PS00608">
    <property type="entry name" value="GLYCOSYL_HYDROL_F2_2"/>
    <property type="match status" value="1"/>
</dbReference>
<dbReference type="PANTHER" id="PTHR46323:SF2">
    <property type="entry name" value="BETA-GALACTOSIDASE"/>
    <property type="match status" value="1"/>
</dbReference>
<dbReference type="InterPro" id="IPR017853">
    <property type="entry name" value="GH"/>
</dbReference>
<dbReference type="InterPro" id="IPR032312">
    <property type="entry name" value="LacZ_4"/>
</dbReference>
<evidence type="ECO:0000256" key="3">
    <source>
        <dbReference type="ARBA" id="ARBA00012756"/>
    </source>
</evidence>
<sequence length="1002" mass="115092">MEKPLLDWLQKPDVFSVNKLAAHSDHKYYVSQADYKDENNSLKQSLNGTWRFVYAKNYRLLPEKFYTEDFDFEGLDFIQVPGHFQTQGYDQIHYTNTAYSWDGKDELRPPYVNMEDNPVGVYFKKFEVNESLAGKPIRISFQGVETAFYFWVNGKFAGYAEDAFTPSEFDLTEFLQEGENTIAVEVFKHSSASWIEDQDMWRFTGIFRDVYLYALPSAHINDLRIGQDLINGFKDGKLEIDADIIGDLDGVSVDIKLLDKNGKAVFEDFKLSDTEFVLETEVKDVLAWSAEEPNLYTLELGLVKDGTLIEIVSQKLGFRHFELSGGIMKLNGKRIIFKGVNRHEFDARRGHAVTEEDMLWDIKFMKQHNINAVRTSHYPNQTRWYELCDEYGLYMIDETNLESHGSWQKLGQLEPSWNVPGSLLEWQENVLDRANSMYQRDKNHPAVLIWSCGNESYAGEDILAMADFFRATDPSRIVHYEGVFWNRDFEQISDMESRMYAKPAEIEEYLKSNPKKPYISCEYMHAMGNSVGGMHLYTELEDKYDQYQGGFIWDFVDQAIYKKDNYGNDVLGYGGDFDDRQSDYEFSGDGIVFANRKASPKAQEVKFLYSNIKLLIKDGTVTVRNQNLFVSTKNTYFVAHVKLDGKEIWSKRFDWDVPAGKEESFKEVFPAFTKAGEYTYEVTQHLGQKTLWADAGYELTFGQEVKQIEAEEVRLGGSLTVVHGDVNIGVKGDNFQILFSIAEGGLSSYKYEGIEYITRTPKTSFWRAMTDNDRGSKHGFERGMWLSAGLYQQHVDMKLEENEDSVTVAFIHQLPLPGDIKHTVSYTVYPDGTVEVHLSYPGYEGLPSLPAYSYDMKLKKQYNKVKFYGMGPEENYWDRKHGAKLGIYETTAQDNLTPYLVPQEAGNRTGVRWMEVTDQSGHGLKVSAVSRAFEASVLPYSQYQLEDAKHQEELSNPQYTWLRVFAGQMGVGGDDSWGAPVHEEFWLKADQPLDLTFAIKAI</sequence>
<dbReference type="SMART" id="SM01038">
    <property type="entry name" value="Bgal_small_N"/>
    <property type="match status" value="1"/>
</dbReference>
<dbReference type="InterPro" id="IPR014718">
    <property type="entry name" value="GH-type_carb-bd"/>
</dbReference>
<dbReference type="InterPro" id="IPR008979">
    <property type="entry name" value="Galactose-bd-like_sf"/>
</dbReference>
<evidence type="ECO:0000256" key="2">
    <source>
        <dbReference type="ARBA" id="ARBA00007401"/>
    </source>
</evidence>
<evidence type="ECO:0000313" key="10">
    <source>
        <dbReference type="EMBL" id="SEM50662.1"/>
    </source>
</evidence>
<dbReference type="SUPFAM" id="SSF49785">
    <property type="entry name" value="Galactose-binding domain-like"/>
    <property type="match status" value="1"/>
</dbReference>
<dbReference type="Proteomes" id="UP000182089">
    <property type="component" value="Unassembled WGS sequence"/>
</dbReference>
<evidence type="ECO:0000256" key="6">
    <source>
        <dbReference type="ARBA" id="ARBA00023295"/>
    </source>
</evidence>
<evidence type="ECO:0000256" key="4">
    <source>
        <dbReference type="ARBA" id="ARBA00013303"/>
    </source>
</evidence>
<name>A0ABY1AAG8_9LACO</name>
<evidence type="ECO:0000313" key="11">
    <source>
        <dbReference type="Proteomes" id="UP000182089"/>
    </source>
</evidence>
<dbReference type="InterPro" id="IPR004199">
    <property type="entry name" value="B-gal_small/dom_5"/>
</dbReference>
<dbReference type="SUPFAM" id="SSF49303">
    <property type="entry name" value="beta-Galactosidase/glucuronidase domain"/>
    <property type="match status" value="2"/>
</dbReference>
<evidence type="ECO:0000259" key="9">
    <source>
        <dbReference type="SMART" id="SM01038"/>
    </source>
</evidence>
<protein>
    <recommendedName>
        <fullName evidence="4 8">Beta-galactosidase</fullName>
        <ecNumber evidence="3 8">3.2.1.23</ecNumber>
    </recommendedName>
    <alternativeName>
        <fullName evidence="7 8">Lactase</fullName>
    </alternativeName>
</protein>
<evidence type="ECO:0000256" key="1">
    <source>
        <dbReference type="ARBA" id="ARBA00001412"/>
    </source>
</evidence>
<dbReference type="SUPFAM" id="SSF74650">
    <property type="entry name" value="Galactose mutarotase-like"/>
    <property type="match status" value="1"/>
</dbReference>
<dbReference type="Pfam" id="PF16353">
    <property type="entry name" value="LacZ_4"/>
    <property type="match status" value="1"/>
</dbReference>
<keyword evidence="6 8" id="KW-0326">Glycosidase</keyword>
<evidence type="ECO:0000256" key="5">
    <source>
        <dbReference type="ARBA" id="ARBA00022801"/>
    </source>
</evidence>
<dbReference type="InterPro" id="IPR023230">
    <property type="entry name" value="Glyco_hydro_2_CS"/>
</dbReference>
<dbReference type="PRINTS" id="PR00132">
    <property type="entry name" value="GLHYDRLASE2"/>
</dbReference>
<proteinExistence type="inferred from homology"/>
<comment type="catalytic activity">
    <reaction evidence="1 8">
        <text>Hydrolysis of terminal non-reducing beta-D-galactose residues in beta-D-galactosides.</text>
        <dbReference type="EC" id="3.2.1.23"/>
    </reaction>
</comment>
<dbReference type="InterPro" id="IPR006102">
    <property type="entry name" value="Ig-like_GH2"/>
</dbReference>
<comment type="caution">
    <text evidence="10">The sequence shown here is derived from an EMBL/GenBank/DDBJ whole genome shotgun (WGS) entry which is preliminary data.</text>
</comment>
<dbReference type="InterPro" id="IPR011013">
    <property type="entry name" value="Gal_mutarotase_sf_dom"/>
</dbReference>
<dbReference type="Pfam" id="PF02836">
    <property type="entry name" value="Glyco_hydro_2_C"/>
    <property type="match status" value="1"/>
</dbReference>
<dbReference type="Pfam" id="PF02837">
    <property type="entry name" value="Glyco_hydro_2_N"/>
    <property type="match status" value="1"/>
</dbReference>
<evidence type="ECO:0000256" key="8">
    <source>
        <dbReference type="RuleBase" id="RU361154"/>
    </source>
</evidence>
<dbReference type="EMBL" id="FOCC01000003">
    <property type="protein sequence ID" value="SEM50662.1"/>
    <property type="molecule type" value="Genomic_DNA"/>
</dbReference>
<dbReference type="Pfam" id="PF00703">
    <property type="entry name" value="Glyco_hydro_2"/>
    <property type="match status" value="1"/>
</dbReference>
<dbReference type="Gene3D" id="3.20.20.80">
    <property type="entry name" value="Glycosidases"/>
    <property type="match status" value="1"/>
</dbReference>
<dbReference type="InterPro" id="IPR023232">
    <property type="entry name" value="Glyco_hydro_2_AS"/>
</dbReference>
<dbReference type="InterPro" id="IPR006104">
    <property type="entry name" value="Glyco_hydro_2_N"/>
</dbReference>
<dbReference type="InterPro" id="IPR006101">
    <property type="entry name" value="Glyco_hydro_2"/>
</dbReference>
<accession>A0ABY1AAG8</accession>
<organism evidence="10 11">
    <name type="scientific">Ligilactobacillus ruminis</name>
    <dbReference type="NCBI Taxonomy" id="1623"/>
    <lineage>
        <taxon>Bacteria</taxon>
        <taxon>Bacillati</taxon>
        <taxon>Bacillota</taxon>
        <taxon>Bacilli</taxon>
        <taxon>Lactobacillales</taxon>
        <taxon>Lactobacillaceae</taxon>
        <taxon>Ligilactobacillus</taxon>
    </lineage>
</organism>
<comment type="similarity">
    <text evidence="2 8">Belongs to the glycosyl hydrolase 2 family.</text>
</comment>
<dbReference type="Pfam" id="PF02929">
    <property type="entry name" value="Bgal_small_N"/>
    <property type="match status" value="1"/>
</dbReference>
<dbReference type="InterPro" id="IPR006103">
    <property type="entry name" value="Glyco_hydro_2_cat"/>
</dbReference>
<dbReference type="InterPro" id="IPR036156">
    <property type="entry name" value="Beta-gal/glucu_dom_sf"/>
</dbReference>
<keyword evidence="5 8" id="KW-0378">Hydrolase</keyword>
<gene>
    <name evidence="10" type="ORF">SAMN05216431_103173</name>
</gene>
<dbReference type="Gene3D" id="2.60.40.10">
    <property type="entry name" value="Immunoglobulins"/>
    <property type="match status" value="2"/>
</dbReference>
<dbReference type="PROSITE" id="PS00719">
    <property type="entry name" value="GLYCOSYL_HYDROL_F2_1"/>
    <property type="match status" value="1"/>
</dbReference>
<reference evidence="10 11" key="1">
    <citation type="submission" date="2016-10" db="EMBL/GenBank/DDBJ databases">
        <authorList>
            <person name="Varghese N."/>
            <person name="Submissions S."/>
        </authorList>
    </citation>
    <scope>NUCLEOTIDE SEQUENCE [LARGE SCALE GENOMIC DNA]</scope>
    <source>
        <strain evidence="10 11">WC1T17</strain>
    </source>
</reference>
<dbReference type="SUPFAM" id="SSF51445">
    <property type="entry name" value="(Trans)glycosidases"/>
    <property type="match status" value="1"/>
</dbReference>
<evidence type="ECO:0000256" key="7">
    <source>
        <dbReference type="ARBA" id="ARBA00032230"/>
    </source>
</evidence>
<dbReference type="InterPro" id="IPR013783">
    <property type="entry name" value="Ig-like_fold"/>
</dbReference>
<dbReference type="Gene3D" id="2.70.98.10">
    <property type="match status" value="1"/>
</dbReference>
<dbReference type="InterPro" id="IPR050347">
    <property type="entry name" value="Bact_Beta-galactosidase"/>
</dbReference>
<dbReference type="Gene3D" id="2.60.120.260">
    <property type="entry name" value="Galactose-binding domain-like"/>
    <property type="match status" value="1"/>
</dbReference>
<dbReference type="PANTHER" id="PTHR46323">
    <property type="entry name" value="BETA-GALACTOSIDASE"/>
    <property type="match status" value="1"/>
</dbReference>